<name>A0A3P7KI42_STRVU</name>
<proteinExistence type="predicted"/>
<sequence>MATVLEVIEARLGIGASPVANLVHGATVNEFMVRIVIGEDITDGVIIEVCTAHGADMNVFAMARQLLPYHSSMLGNE</sequence>
<dbReference type="Proteomes" id="UP000270094">
    <property type="component" value="Unassembled WGS sequence"/>
</dbReference>
<protein>
    <submittedName>
        <fullName evidence="1">Uncharacterized protein</fullName>
    </submittedName>
</protein>
<accession>A0A3P7KI42</accession>
<evidence type="ECO:0000313" key="2">
    <source>
        <dbReference type="Proteomes" id="UP000270094"/>
    </source>
</evidence>
<evidence type="ECO:0000313" key="1">
    <source>
        <dbReference type="EMBL" id="VDM67798.1"/>
    </source>
</evidence>
<gene>
    <name evidence="1" type="ORF">SVUK_LOCUS2796</name>
</gene>
<reference evidence="1 2" key="1">
    <citation type="submission" date="2018-11" db="EMBL/GenBank/DDBJ databases">
        <authorList>
            <consortium name="Pathogen Informatics"/>
        </authorList>
    </citation>
    <scope>NUCLEOTIDE SEQUENCE [LARGE SCALE GENOMIC DNA]</scope>
</reference>
<dbReference type="AlphaFoldDB" id="A0A3P7KI42"/>
<organism evidence="1 2">
    <name type="scientific">Strongylus vulgaris</name>
    <name type="common">Blood worm</name>
    <dbReference type="NCBI Taxonomy" id="40348"/>
    <lineage>
        <taxon>Eukaryota</taxon>
        <taxon>Metazoa</taxon>
        <taxon>Ecdysozoa</taxon>
        <taxon>Nematoda</taxon>
        <taxon>Chromadorea</taxon>
        <taxon>Rhabditida</taxon>
        <taxon>Rhabditina</taxon>
        <taxon>Rhabditomorpha</taxon>
        <taxon>Strongyloidea</taxon>
        <taxon>Strongylidae</taxon>
        <taxon>Strongylus</taxon>
    </lineage>
</organism>
<keyword evidence="2" id="KW-1185">Reference proteome</keyword>
<dbReference type="EMBL" id="UYYB01006573">
    <property type="protein sequence ID" value="VDM67798.1"/>
    <property type="molecule type" value="Genomic_DNA"/>
</dbReference>